<dbReference type="SMART" id="SM00320">
    <property type="entry name" value="WD40"/>
    <property type="match status" value="4"/>
</dbReference>
<evidence type="ECO:0000256" key="8">
    <source>
        <dbReference type="PROSITE-ProRule" id="PRU00221"/>
    </source>
</evidence>
<keyword evidence="12" id="KW-1185">Reference proteome</keyword>
<dbReference type="InterPro" id="IPR001680">
    <property type="entry name" value="WD40_rpt"/>
</dbReference>
<evidence type="ECO:0000256" key="5">
    <source>
        <dbReference type="ARBA" id="ARBA00022737"/>
    </source>
</evidence>
<dbReference type="FunFam" id="2.130.10.10:FF:000450">
    <property type="entry name" value="Peptidylprolyl isomerase domain and WD-repeat protein 1"/>
    <property type="match status" value="1"/>
</dbReference>
<dbReference type="FunFam" id="2.40.100.10:FF:000003">
    <property type="entry name" value="Peptidylprolyl isomerase domain and WD repeat-containing 1"/>
    <property type="match status" value="1"/>
</dbReference>
<keyword evidence="7 11" id="KW-0413">Isomerase</keyword>
<dbReference type="Pfam" id="PF00400">
    <property type="entry name" value="WD40"/>
    <property type="match status" value="1"/>
</dbReference>
<dbReference type="PANTHER" id="PTHR45625">
    <property type="entry name" value="PEPTIDYL-PROLYL CIS-TRANS ISOMERASE-RELATED"/>
    <property type="match status" value="1"/>
</dbReference>
<dbReference type="EC" id="5.2.1.8" evidence="3"/>
<evidence type="ECO:0000256" key="3">
    <source>
        <dbReference type="ARBA" id="ARBA00013194"/>
    </source>
</evidence>
<dbReference type="GO" id="GO:0005634">
    <property type="term" value="C:nucleus"/>
    <property type="evidence" value="ECO:0007669"/>
    <property type="project" value="UniProtKB-ARBA"/>
</dbReference>
<dbReference type="Proteomes" id="UP001150569">
    <property type="component" value="Unassembled WGS sequence"/>
</dbReference>
<organism evidence="11 12">
    <name type="scientific">Tieghemiomyces parasiticus</name>
    <dbReference type="NCBI Taxonomy" id="78921"/>
    <lineage>
        <taxon>Eukaryota</taxon>
        <taxon>Fungi</taxon>
        <taxon>Fungi incertae sedis</taxon>
        <taxon>Zoopagomycota</taxon>
        <taxon>Kickxellomycotina</taxon>
        <taxon>Dimargaritomycetes</taxon>
        <taxon>Dimargaritales</taxon>
        <taxon>Dimargaritaceae</taxon>
        <taxon>Tieghemiomyces</taxon>
    </lineage>
</organism>
<dbReference type="AlphaFoldDB" id="A0A9W8E0I0"/>
<dbReference type="Gene3D" id="2.130.10.10">
    <property type="entry name" value="YVTN repeat-like/Quinoprotein amine dehydrogenase"/>
    <property type="match status" value="1"/>
</dbReference>
<feature type="region of interest" description="Disordered" evidence="9">
    <location>
        <begin position="1"/>
        <end position="44"/>
    </location>
</feature>
<proteinExistence type="inferred from homology"/>
<evidence type="ECO:0000256" key="9">
    <source>
        <dbReference type="SAM" id="MobiDB-lite"/>
    </source>
</evidence>
<dbReference type="OrthoDB" id="10264753at2759"/>
<reference evidence="11" key="1">
    <citation type="submission" date="2022-07" db="EMBL/GenBank/DDBJ databases">
        <title>Phylogenomic reconstructions and comparative analyses of Kickxellomycotina fungi.</title>
        <authorList>
            <person name="Reynolds N.K."/>
            <person name="Stajich J.E."/>
            <person name="Barry K."/>
            <person name="Grigoriev I.V."/>
            <person name="Crous P."/>
            <person name="Smith M.E."/>
        </authorList>
    </citation>
    <scope>NUCLEOTIDE SEQUENCE</scope>
    <source>
        <strain evidence="11">RSA 861</strain>
    </source>
</reference>
<evidence type="ECO:0000259" key="10">
    <source>
        <dbReference type="PROSITE" id="PS50072"/>
    </source>
</evidence>
<comment type="caution">
    <text evidence="11">The sequence shown here is derived from an EMBL/GenBank/DDBJ whole genome shotgun (WGS) entry which is preliminary data.</text>
</comment>
<dbReference type="InterPro" id="IPR029000">
    <property type="entry name" value="Cyclophilin-like_dom_sf"/>
</dbReference>
<evidence type="ECO:0000256" key="4">
    <source>
        <dbReference type="ARBA" id="ARBA00022574"/>
    </source>
</evidence>
<dbReference type="EMBL" id="JANBPT010000128">
    <property type="protein sequence ID" value="KAJ1927228.1"/>
    <property type="molecule type" value="Genomic_DNA"/>
</dbReference>
<dbReference type="PRINTS" id="PR00153">
    <property type="entry name" value="CSAPPISMRASE"/>
</dbReference>
<evidence type="ECO:0000313" key="11">
    <source>
        <dbReference type="EMBL" id="KAJ1927228.1"/>
    </source>
</evidence>
<accession>A0A9W8E0I0</accession>
<evidence type="ECO:0000256" key="7">
    <source>
        <dbReference type="ARBA" id="ARBA00023235"/>
    </source>
</evidence>
<dbReference type="InterPro" id="IPR044666">
    <property type="entry name" value="Cyclophilin_A-like"/>
</dbReference>
<keyword evidence="4 8" id="KW-0853">WD repeat</keyword>
<feature type="domain" description="PPIase cyclophilin-type" evidence="10">
    <location>
        <begin position="495"/>
        <end position="642"/>
    </location>
</feature>
<dbReference type="SUPFAM" id="SSF50978">
    <property type="entry name" value="WD40 repeat-like"/>
    <property type="match status" value="1"/>
</dbReference>
<evidence type="ECO:0000256" key="1">
    <source>
        <dbReference type="ARBA" id="ARBA00000971"/>
    </source>
</evidence>
<dbReference type="Gene3D" id="2.40.100.10">
    <property type="entry name" value="Cyclophilin-like"/>
    <property type="match status" value="1"/>
</dbReference>
<dbReference type="PROSITE" id="PS50072">
    <property type="entry name" value="CSA_PPIASE_2"/>
    <property type="match status" value="1"/>
</dbReference>
<keyword evidence="6" id="KW-0697">Rotamase</keyword>
<dbReference type="SUPFAM" id="SSF50891">
    <property type="entry name" value="Cyclophilin-like"/>
    <property type="match status" value="1"/>
</dbReference>
<dbReference type="Pfam" id="PF00160">
    <property type="entry name" value="Pro_isomerase"/>
    <property type="match status" value="1"/>
</dbReference>
<dbReference type="PROSITE" id="PS00170">
    <property type="entry name" value="CSA_PPIASE_1"/>
    <property type="match status" value="1"/>
</dbReference>
<evidence type="ECO:0000313" key="12">
    <source>
        <dbReference type="Proteomes" id="UP001150569"/>
    </source>
</evidence>
<comment type="similarity">
    <text evidence="2">Belongs to the cyclophilin-type PPIase family.</text>
</comment>
<feature type="repeat" description="WD" evidence="8">
    <location>
        <begin position="109"/>
        <end position="150"/>
    </location>
</feature>
<name>A0A9W8E0I0_9FUNG</name>
<comment type="catalytic activity">
    <reaction evidence="1">
        <text>[protein]-peptidylproline (omega=180) = [protein]-peptidylproline (omega=0)</text>
        <dbReference type="Rhea" id="RHEA:16237"/>
        <dbReference type="Rhea" id="RHEA-COMP:10747"/>
        <dbReference type="Rhea" id="RHEA-COMP:10748"/>
        <dbReference type="ChEBI" id="CHEBI:83833"/>
        <dbReference type="ChEBI" id="CHEBI:83834"/>
        <dbReference type="EC" id="5.2.1.8"/>
    </reaction>
</comment>
<gene>
    <name evidence="11" type="primary">cyp15</name>
    <name evidence="11" type="ORF">IWQ60_003118</name>
</gene>
<evidence type="ECO:0000256" key="2">
    <source>
        <dbReference type="ARBA" id="ARBA00007365"/>
    </source>
</evidence>
<dbReference type="InterPro" id="IPR020892">
    <property type="entry name" value="Cyclophilin-type_PPIase_CS"/>
</dbReference>
<dbReference type="PROSITE" id="PS50294">
    <property type="entry name" value="WD_REPEATS_REGION"/>
    <property type="match status" value="1"/>
</dbReference>
<keyword evidence="5" id="KW-0677">Repeat</keyword>
<protein>
    <recommendedName>
        <fullName evidence="3">peptidylprolyl isomerase</fullName>
        <ecNumber evidence="3">5.2.1.8</ecNumber>
    </recommendedName>
</protein>
<dbReference type="PANTHER" id="PTHR45625:SF4">
    <property type="entry name" value="PEPTIDYLPROLYL ISOMERASE DOMAIN AND WD REPEAT-CONTAINING PROTEIN 1"/>
    <property type="match status" value="1"/>
</dbReference>
<dbReference type="InterPro" id="IPR015943">
    <property type="entry name" value="WD40/YVTN_repeat-like_dom_sf"/>
</dbReference>
<evidence type="ECO:0000256" key="6">
    <source>
        <dbReference type="ARBA" id="ARBA00023110"/>
    </source>
</evidence>
<dbReference type="CDD" id="cd01927">
    <property type="entry name" value="cyclophilin_WD40"/>
    <property type="match status" value="1"/>
</dbReference>
<dbReference type="InterPro" id="IPR036322">
    <property type="entry name" value="WD40_repeat_dom_sf"/>
</dbReference>
<dbReference type="GO" id="GO:0006457">
    <property type="term" value="P:protein folding"/>
    <property type="evidence" value="ECO:0007669"/>
    <property type="project" value="InterPro"/>
</dbReference>
<sequence length="643" mass="71260">MASDDETSKRAAASPLPATSDSDSDDGMVGPLPPPADAPPAKKRRVLPHERLYLATLPSADMYERSYMHRDILNYTTVSNTGFIMTTSVDGHLKFWKKTEDGIEFVKHYRAHLEAVAGVSLSADGLLFATVSSDRTLKVYDVVNFDMINVISLDYVPGCVCWLHRRGQARAMLACADRDTAAIHLYDGRGDGRALHSLARLHHQPVVLMAYNPVYHGVVSVDATGMCEYWCPEEPFELPEGLDFTYKAETDLFEFRKAKSVPVSLTFSPDYSQFVTLNVDDRQVRVFRYTTGKLVRKYDESLATISDMQQAGTSVAKLDAMEFGRRLALDRELNTAAQARTMSATFDASGNFILYPTLLGIKVVNLVTNRVVQLLGQSEPHRFLNLALYQSGPAHRGTTGLAAATSNNPLFKGNQDGCGGGVGEPTLFATAYRRNRFYLFTRHDPHTRGEDQSGDRDVFNEKPSREEQTLALEKAHPSAAAATAGGGNETTAVLHTTLGDIHLKLFPEHAPKSVENFTTHARDGYYNRVLFHRIIKGFMLQTGDPLGDGTGGESIWGGDFEDEFHRDLRHDRAYTLSMANAGPNTNGSQFFITVVPTPWLDNKHTVFGRVTAGMDVVHAIENVKVDKQDRPYDDIRIMSITIR</sequence>
<dbReference type="PROSITE" id="PS50082">
    <property type="entry name" value="WD_REPEATS_2"/>
    <property type="match status" value="1"/>
</dbReference>
<feature type="region of interest" description="Disordered" evidence="9">
    <location>
        <begin position="444"/>
        <end position="467"/>
    </location>
</feature>
<dbReference type="GO" id="GO:0003755">
    <property type="term" value="F:peptidyl-prolyl cis-trans isomerase activity"/>
    <property type="evidence" value="ECO:0007669"/>
    <property type="project" value="UniProtKB-KW"/>
</dbReference>
<dbReference type="InterPro" id="IPR002130">
    <property type="entry name" value="Cyclophilin-type_PPIase_dom"/>
</dbReference>